<accession>A0A5E8UX26</accession>
<dbReference type="AlphaFoldDB" id="A0A5E8UX26"/>
<sequence length="134" mass="14942">MIRSIKQTFAETLNYNGRSKRSDYWFYFLFVLFLSFFQITILLILGFSLEGPVFALVGWVLGILTTIPNIALSVRRTHDFGVTGWIVLPVWSLSFADLWSDAIGTLVLVGFFLLVVIGLLPGHKGPNKYGAAPA</sequence>
<dbReference type="PANTHER" id="PTHR34980">
    <property type="entry name" value="INNER MEMBRANE PROTEIN-RELATED-RELATED"/>
    <property type="match status" value="1"/>
</dbReference>
<keyword evidence="1" id="KW-1133">Transmembrane helix</keyword>
<feature type="transmembrane region" description="Helical" evidence="1">
    <location>
        <begin position="102"/>
        <end position="120"/>
    </location>
</feature>
<evidence type="ECO:0000256" key="1">
    <source>
        <dbReference type="SAM" id="Phobius"/>
    </source>
</evidence>
<dbReference type="GO" id="GO:0005886">
    <property type="term" value="C:plasma membrane"/>
    <property type="evidence" value="ECO:0007669"/>
    <property type="project" value="TreeGrafter"/>
</dbReference>
<dbReference type="Pfam" id="PF05656">
    <property type="entry name" value="DUF805"/>
    <property type="match status" value="1"/>
</dbReference>
<dbReference type="PANTHER" id="PTHR34980:SF2">
    <property type="entry name" value="INNER MEMBRANE PROTEIN YHAH-RELATED"/>
    <property type="match status" value="1"/>
</dbReference>
<protein>
    <submittedName>
        <fullName evidence="2">Putative membrane protein</fullName>
    </submittedName>
</protein>
<feature type="transmembrane region" description="Helical" evidence="1">
    <location>
        <begin position="24"/>
        <end position="47"/>
    </location>
</feature>
<reference evidence="2 3" key="1">
    <citation type="submission" date="2008-01" db="EMBL/GenBank/DDBJ databases">
        <authorList>
            <person name="Wagner-Dobler I."/>
            <person name="Ferriera S."/>
            <person name="Johnson J."/>
            <person name="Kravitz S."/>
            <person name="Beeson K."/>
            <person name="Sutton G."/>
            <person name="Rogers Y.-H."/>
            <person name="Friedman R."/>
            <person name="Frazier M."/>
            <person name="Venter J.C."/>
        </authorList>
    </citation>
    <scope>NUCLEOTIDE SEQUENCE [LARGE SCALE GENOMIC DNA]</scope>
    <source>
        <strain evidence="3">DSM 17067 / NCIMB 14079 / DFL-11</strain>
    </source>
</reference>
<feature type="transmembrane region" description="Helical" evidence="1">
    <location>
        <begin position="79"/>
        <end position="96"/>
    </location>
</feature>
<evidence type="ECO:0000313" key="2">
    <source>
        <dbReference type="EMBL" id="RMX61794.1"/>
    </source>
</evidence>
<dbReference type="Proteomes" id="UP000004703">
    <property type="component" value="Chromosome"/>
</dbReference>
<comment type="caution">
    <text evidence="2">The sequence shown here is derived from an EMBL/GenBank/DDBJ whole genome shotgun (WGS) entry which is preliminary data.</text>
</comment>
<name>A0A5E8UX26_ROSAD</name>
<proteinExistence type="predicted"/>
<keyword evidence="1" id="KW-0472">Membrane</keyword>
<gene>
    <name evidence="2" type="ORF">SADFL11_00018640</name>
</gene>
<keyword evidence="1" id="KW-0812">Transmembrane</keyword>
<reference evidence="2 3" key="2">
    <citation type="submission" date="2013-04" db="EMBL/GenBank/DDBJ databases">
        <authorList>
            <person name="Fiebig A."/>
            <person name="Pradella S."/>
            <person name="Wagner-Doebler I."/>
        </authorList>
    </citation>
    <scope>NUCLEOTIDE SEQUENCE [LARGE SCALE GENOMIC DNA]</scope>
    <source>
        <strain evidence="3">DSM 17067 / NCIMB 14079 / DFL-11</strain>
    </source>
</reference>
<organism evidence="2 3">
    <name type="scientific">Roseibium alexandrii (strain DSM 17067 / NCIMB 14079 / DFL-11)</name>
    <name type="common">Labrenzia alexandrii</name>
    <dbReference type="NCBI Taxonomy" id="244592"/>
    <lineage>
        <taxon>Bacteria</taxon>
        <taxon>Pseudomonadati</taxon>
        <taxon>Pseudomonadota</taxon>
        <taxon>Alphaproteobacteria</taxon>
        <taxon>Hyphomicrobiales</taxon>
        <taxon>Stappiaceae</taxon>
        <taxon>Roseibium</taxon>
    </lineage>
</organism>
<dbReference type="EMBL" id="ACCU02000004">
    <property type="protein sequence ID" value="RMX61794.1"/>
    <property type="molecule type" value="Genomic_DNA"/>
</dbReference>
<evidence type="ECO:0000313" key="3">
    <source>
        <dbReference type="Proteomes" id="UP000004703"/>
    </source>
</evidence>
<dbReference type="InterPro" id="IPR008523">
    <property type="entry name" value="DUF805"/>
</dbReference>
<dbReference type="RefSeq" id="WP_040451269.1">
    <property type="nucleotide sequence ID" value="NZ_CM011002.1"/>
</dbReference>
<feature type="transmembrane region" description="Helical" evidence="1">
    <location>
        <begin position="53"/>
        <end position="72"/>
    </location>
</feature>